<comment type="caution">
    <text evidence="2">The sequence shown here is derived from an EMBL/GenBank/DDBJ whole genome shotgun (WGS) entry which is preliminary data.</text>
</comment>
<dbReference type="PANTHER" id="PTHR34825">
    <property type="entry name" value="CONSERVED PROTEIN, WITH A WEAK D-GALACTARATE DEHYDRATASE/ALTRONATE HYDROLASE DOMAIN"/>
    <property type="match status" value="1"/>
</dbReference>
<evidence type="ECO:0000313" key="2">
    <source>
        <dbReference type="EMBL" id="MST85901.1"/>
    </source>
</evidence>
<dbReference type="Proteomes" id="UP000438914">
    <property type="component" value="Unassembled WGS sequence"/>
</dbReference>
<dbReference type="EMBL" id="VUNG01000061">
    <property type="protein sequence ID" value="MST85901.1"/>
    <property type="molecule type" value="Genomic_DNA"/>
</dbReference>
<evidence type="ECO:0000313" key="3">
    <source>
        <dbReference type="Proteomes" id="UP000438914"/>
    </source>
</evidence>
<evidence type="ECO:0000259" key="1">
    <source>
        <dbReference type="Pfam" id="PF09820"/>
    </source>
</evidence>
<name>A0A7K0KJ07_9BACT</name>
<protein>
    <submittedName>
        <fullName evidence="2">ATP-binding protein</fullName>
    </submittedName>
</protein>
<dbReference type="RefSeq" id="WP_154535500.1">
    <property type="nucleotide sequence ID" value="NZ_VUNG01000061.1"/>
</dbReference>
<dbReference type="PANTHER" id="PTHR34825:SF1">
    <property type="entry name" value="AAA-ATPASE-LIKE DOMAIN-CONTAINING PROTEIN"/>
    <property type="match status" value="1"/>
</dbReference>
<dbReference type="InterPro" id="IPR012547">
    <property type="entry name" value="PDDEXK_9"/>
</dbReference>
<keyword evidence="3" id="KW-1185">Reference proteome</keyword>
<dbReference type="Pfam" id="PF08011">
    <property type="entry name" value="PDDEXK_9"/>
    <property type="match status" value="1"/>
</dbReference>
<gene>
    <name evidence="2" type="ORF">FYJ73_14715</name>
</gene>
<proteinExistence type="predicted"/>
<feature type="domain" description="AAA-ATPase-like" evidence="1">
    <location>
        <begin position="5"/>
        <end position="202"/>
    </location>
</feature>
<accession>A0A7K0KJ07</accession>
<keyword evidence="2" id="KW-0067">ATP-binding</keyword>
<dbReference type="GO" id="GO:0005524">
    <property type="term" value="F:ATP binding"/>
    <property type="evidence" value="ECO:0007669"/>
    <property type="project" value="UniProtKB-KW"/>
</dbReference>
<dbReference type="InterPro" id="IPR018631">
    <property type="entry name" value="AAA-ATPase-like_dom"/>
</dbReference>
<keyword evidence="2" id="KW-0547">Nucleotide-binding</keyword>
<organism evidence="2 3">
    <name type="scientific">Hallella mizrahii</name>
    <dbReference type="NCBI Taxonomy" id="2606637"/>
    <lineage>
        <taxon>Bacteria</taxon>
        <taxon>Pseudomonadati</taxon>
        <taxon>Bacteroidota</taxon>
        <taxon>Bacteroidia</taxon>
        <taxon>Bacteroidales</taxon>
        <taxon>Prevotellaceae</taxon>
        <taxon>Hallella</taxon>
    </lineage>
</organism>
<dbReference type="AlphaFoldDB" id="A0A7K0KJ07"/>
<sequence length="521" mass="59750">MVYYPIGIQTFSEIRTKGFLYVDKTQYVYDVCHPGKFVFLSRPRRFGKSLLTSTFDAYFSGKKELFKGLAIEKLETEWKHYPVLHFSLASAKRGTVEDLDSLIQYQLESAEEEYGIENRDSFNITIRFRRLVEDIYRKTGMQVVVLIDEYDAPLLTVLHDSDKLEPMRTELQSFYSPLKDLDPYLRFVFITGISKFSQLSIFSQINNLKNISMNPKYASICGITEREMMDNFQEGIDELGKANDMTKDEVLAQLKRKYDGYHFAYNSEGVYNPFSLLSAMDDSAFNNYWFSTGTPTFLVKMLKRFHTDLTKLDGSEAGADDFDAPTENMHSVLPLFYQSGYLTIKGYDPILSNYTLGYPNEEVKVGLMHALLPFYVVKDPVEARTAAGKMYLALRKDDIDEALEAARAFFAGIPYQEGTLQDAPTSEGHFTAMLYVMFSFLNVYVYTQVRTAKGRMDILMKTDTTIYVMELKLDGTVEEALKQIDDKGYAIPYEADGRRIVKVGIRFSSEERTITAWKIVA</sequence>
<dbReference type="Pfam" id="PF09820">
    <property type="entry name" value="AAA-ATPase_like"/>
    <property type="match status" value="1"/>
</dbReference>
<reference evidence="2 3" key="1">
    <citation type="submission" date="2019-08" db="EMBL/GenBank/DDBJ databases">
        <title>In-depth cultivation of the pig gut microbiome towards novel bacterial diversity and tailored functional studies.</title>
        <authorList>
            <person name="Wylensek D."/>
            <person name="Hitch T.C.A."/>
            <person name="Clavel T."/>
        </authorList>
    </citation>
    <scope>NUCLEOTIDE SEQUENCE [LARGE SCALE GENOMIC DNA]</scope>
    <source>
        <strain evidence="2 3">LKV-178-WT-2A</strain>
    </source>
</reference>